<evidence type="ECO:0000256" key="2">
    <source>
        <dbReference type="SAM" id="Phobius"/>
    </source>
</evidence>
<feature type="compositionally biased region" description="Polar residues" evidence="1">
    <location>
        <begin position="783"/>
        <end position="797"/>
    </location>
</feature>
<evidence type="ECO:0000313" key="5">
    <source>
        <dbReference type="RefSeq" id="XP_011023851.1"/>
    </source>
</evidence>
<sequence length="840" mass="93078">MDDTCAVCADTLEWVAYGPCLHKEVCSTCIIRLRFICNDFCCCICKSESNTIFVTKALGDYTRMISDFKGLGEVNGSEGKAGEYWYHEGTKAYFDDSDHYKMIKAMCKLSCNVCNKKNGGSKEFNSVEQLKAHLFHRHSLFMCSLCLEGRKIFISEQKLYNRAQLTQHVRTGDSVVDGNESERGGFTGHPMCEFCENPFYGDNELYLHMSTDHFTCHICQRQHPGQYEYFNNYDNLEVDYILFAHFLVTCFLLYVMVTLSFLINIRDFMSQIHFRQEHYLCEDEACLARKFIVFATEFELKRHNAMEHGGRMSRSKRSALLQIPVSFQFRQINEHDRRGGGRGSHSNSSGYQMNMAIEDSFETANAERSCNISLNAQTVSAHREEHEIDMIVNPFESLATTDSEPPSRYHHVLGWNTSRAPMEETSFPPLPLAPRSSQRRSRNGSGGLSGNTMAAHLSRQNMVKVLSSSRALPAANNLPNSLASISYQSRPVSDSRVFSSSRSLSSSVLSTYTSSPQAGSSRANELLVSSNSASSSRTSNSNSKVSQASDASNPADRTSHKSLSSVPPLSATQADNMSTSASPMLKVKDVQSANKALVEKIHAALEFDKDKFAAFKIISREYHRDIIDVAEYLAYVHQFGLSHLVLELARLCPKAEKQRELTEIYNFNVGGNGLGIDNGPSKSKKCSKKGKEKCDDNVISGSENVFSDSLRVEILPKDGDCGGKGKSKILVDKQANLDLSREPKSEHAAQAAGVSLKKNVGAGGGGKNKPRKKTMKFLKNRLGGTSTASLPDASNSDAGIDEKEEKADVNKDIAVVLPVHGVWKNGGGRKLLVMTQNNRK</sequence>
<keyword evidence="2" id="KW-1133">Transmembrane helix</keyword>
<dbReference type="RefSeq" id="XP_011023851.1">
    <property type="nucleotide sequence ID" value="XM_011025549.1"/>
</dbReference>
<dbReference type="AlphaFoldDB" id="A0AAJ6U784"/>
<dbReference type="GeneID" id="105125204"/>
<feature type="transmembrane region" description="Helical" evidence="2">
    <location>
        <begin position="240"/>
        <end position="265"/>
    </location>
</feature>
<dbReference type="GO" id="GO:0072344">
    <property type="term" value="P:rescue of stalled ribosome"/>
    <property type="evidence" value="ECO:0007669"/>
    <property type="project" value="InterPro"/>
</dbReference>
<proteinExistence type="predicted"/>
<dbReference type="Proteomes" id="UP000694918">
    <property type="component" value="Unplaced"/>
</dbReference>
<reference evidence="5" key="1">
    <citation type="submission" date="2025-08" db="UniProtKB">
        <authorList>
            <consortium name="RefSeq"/>
        </authorList>
    </citation>
    <scope>IDENTIFICATION</scope>
</reference>
<dbReference type="PANTHER" id="PTHR22938">
    <property type="entry name" value="ZINC FINGER PROTEIN 598"/>
    <property type="match status" value="1"/>
</dbReference>
<dbReference type="GO" id="GO:0043022">
    <property type="term" value="F:ribosome binding"/>
    <property type="evidence" value="ECO:0007669"/>
    <property type="project" value="TreeGrafter"/>
</dbReference>
<dbReference type="GO" id="GO:0061630">
    <property type="term" value="F:ubiquitin protein ligase activity"/>
    <property type="evidence" value="ECO:0007669"/>
    <property type="project" value="InterPro"/>
</dbReference>
<dbReference type="GO" id="GO:0016567">
    <property type="term" value="P:protein ubiquitination"/>
    <property type="evidence" value="ECO:0007669"/>
    <property type="project" value="TreeGrafter"/>
</dbReference>
<feature type="compositionally biased region" description="Low complexity" evidence="1">
    <location>
        <begin position="529"/>
        <end position="546"/>
    </location>
</feature>
<feature type="domain" description="C2H2-type" evidence="3">
    <location>
        <begin position="279"/>
        <end position="308"/>
    </location>
</feature>
<evidence type="ECO:0000259" key="3">
    <source>
        <dbReference type="SMART" id="SM00355"/>
    </source>
</evidence>
<keyword evidence="2" id="KW-0472">Membrane</keyword>
<feature type="region of interest" description="Disordered" evidence="1">
    <location>
        <begin position="740"/>
        <end position="807"/>
    </location>
</feature>
<dbReference type="KEGG" id="peu:105125204"/>
<dbReference type="InterPro" id="IPR057634">
    <property type="entry name" value="PAH_ZNF598/HEL2"/>
</dbReference>
<evidence type="ECO:0000313" key="4">
    <source>
        <dbReference type="Proteomes" id="UP000694918"/>
    </source>
</evidence>
<feature type="compositionally biased region" description="Polar residues" evidence="1">
    <location>
        <begin position="547"/>
        <end position="582"/>
    </location>
</feature>
<feature type="region of interest" description="Disordered" evidence="1">
    <location>
        <begin position="510"/>
        <end position="583"/>
    </location>
</feature>
<name>A0AAJ6U784_POPEU</name>
<dbReference type="Pfam" id="PF23202">
    <property type="entry name" value="PAH_ZNF598"/>
    <property type="match status" value="1"/>
</dbReference>
<organism evidence="4 5">
    <name type="scientific">Populus euphratica</name>
    <name type="common">Euphrates poplar</name>
    <dbReference type="NCBI Taxonomy" id="75702"/>
    <lineage>
        <taxon>Eukaryota</taxon>
        <taxon>Viridiplantae</taxon>
        <taxon>Streptophyta</taxon>
        <taxon>Embryophyta</taxon>
        <taxon>Tracheophyta</taxon>
        <taxon>Spermatophyta</taxon>
        <taxon>Magnoliopsida</taxon>
        <taxon>eudicotyledons</taxon>
        <taxon>Gunneridae</taxon>
        <taxon>Pentapetalae</taxon>
        <taxon>rosids</taxon>
        <taxon>fabids</taxon>
        <taxon>Malpighiales</taxon>
        <taxon>Salicaceae</taxon>
        <taxon>Saliceae</taxon>
        <taxon>Populus</taxon>
    </lineage>
</organism>
<feature type="domain" description="C2H2-type" evidence="3">
    <location>
        <begin position="109"/>
        <end position="138"/>
    </location>
</feature>
<accession>A0AAJ6U784</accession>
<evidence type="ECO:0000256" key="1">
    <source>
        <dbReference type="SAM" id="MobiDB-lite"/>
    </source>
</evidence>
<gene>
    <name evidence="5" type="primary">LOC105125204</name>
</gene>
<feature type="region of interest" description="Disordered" evidence="1">
    <location>
        <begin position="420"/>
        <end position="452"/>
    </location>
</feature>
<dbReference type="InterPro" id="IPR056437">
    <property type="entry name" value="Znf-C2H2_ZNF598/HEL2"/>
</dbReference>
<dbReference type="SMART" id="SM00355">
    <property type="entry name" value="ZnF_C2H2"/>
    <property type="match status" value="3"/>
</dbReference>
<protein>
    <submittedName>
        <fullName evidence="5">E3 ubiquitin-protein ligase HEL2-like isoform X1</fullName>
    </submittedName>
</protein>
<feature type="compositionally biased region" description="Basic residues" evidence="1">
    <location>
        <begin position="768"/>
        <end position="779"/>
    </location>
</feature>
<dbReference type="PANTHER" id="PTHR22938:SF19">
    <property type="entry name" value="RING-TYPE E3 UBIQUITIN TRANSFERASE"/>
    <property type="match status" value="1"/>
</dbReference>
<keyword evidence="4" id="KW-1185">Reference proteome</keyword>
<dbReference type="InterPro" id="IPR044288">
    <property type="entry name" value="ZNF598/HEL2"/>
</dbReference>
<dbReference type="InterPro" id="IPR013087">
    <property type="entry name" value="Znf_C2H2_type"/>
</dbReference>
<feature type="domain" description="C2H2-type" evidence="3">
    <location>
        <begin position="190"/>
        <end position="213"/>
    </location>
</feature>
<dbReference type="Pfam" id="PF23230">
    <property type="entry name" value="zf-C2H2_13"/>
    <property type="match status" value="1"/>
</dbReference>
<keyword evidence="2" id="KW-0812">Transmembrane</keyword>